<evidence type="ECO:0000313" key="2">
    <source>
        <dbReference type="EMBL" id="SDQ88085.1"/>
    </source>
</evidence>
<feature type="transmembrane region" description="Helical" evidence="1">
    <location>
        <begin position="49"/>
        <end position="68"/>
    </location>
</feature>
<reference evidence="3" key="1">
    <citation type="submission" date="2016-10" db="EMBL/GenBank/DDBJ databases">
        <authorList>
            <person name="Varghese N."/>
            <person name="Submissions S."/>
        </authorList>
    </citation>
    <scope>NUCLEOTIDE SEQUENCE [LARGE SCALE GENOMIC DNA]</scope>
    <source>
        <strain evidence="3">DSM 24767</strain>
    </source>
</reference>
<name>A0A1H1EH11_NATTX</name>
<evidence type="ECO:0000313" key="3">
    <source>
        <dbReference type="Proteomes" id="UP000198848"/>
    </source>
</evidence>
<keyword evidence="1" id="KW-0812">Transmembrane</keyword>
<protein>
    <submittedName>
        <fullName evidence="2">Uncharacterized protein</fullName>
    </submittedName>
</protein>
<sequence>MRPPVSTGVFETAQVLRIGRNLVVYAVGVGLLVAGALGMADAIDLTTTVAIPSFVVGLLLVLFVHEYFGGPV</sequence>
<evidence type="ECO:0000256" key="1">
    <source>
        <dbReference type="SAM" id="Phobius"/>
    </source>
</evidence>
<dbReference type="Proteomes" id="UP000198848">
    <property type="component" value="Unassembled WGS sequence"/>
</dbReference>
<dbReference type="EMBL" id="FNLC01000002">
    <property type="protein sequence ID" value="SDQ88085.1"/>
    <property type="molecule type" value="Genomic_DNA"/>
</dbReference>
<keyword evidence="3" id="KW-1185">Reference proteome</keyword>
<dbReference type="STRING" id="1095778.SAMN04489842_1582"/>
<keyword evidence="1" id="KW-0472">Membrane</keyword>
<proteinExistence type="predicted"/>
<dbReference type="AlphaFoldDB" id="A0A1H1EH11"/>
<accession>A0A1H1EH11</accession>
<keyword evidence="1" id="KW-1133">Transmembrane helix</keyword>
<feature type="transmembrane region" description="Helical" evidence="1">
    <location>
        <begin position="22"/>
        <end position="43"/>
    </location>
</feature>
<gene>
    <name evidence="2" type="ORF">SAMN04489842_1582</name>
</gene>
<organism evidence="2 3">
    <name type="scientific">Natronobacterium texcoconense</name>
    <dbReference type="NCBI Taxonomy" id="1095778"/>
    <lineage>
        <taxon>Archaea</taxon>
        <taxon>Methanobacteriati</taxon>
        <taxon>Methanobacteriota</taxon>
        <taxon>Stenosarchaea group</taxon>
        <taxon>Halobacteria</taxon>
        <taxon>Halobacteriales</taxon>
        <taxon>Natrialbaceae</taxon>
        <taxon>Natronobacterium</taxon>
    </lineage>
</organism>